<evidence type="ECO:0000313" key="7">
    <source>
        <dbReference type="Proteomes" id="UP001189429"/>
    </source>
</evidence>
<evidence type="ECO:0000256" key="3">
    <source>
        <dbReference type="PROSITE-ProRule" id="PRU10141"/>
    </source>
</evidence>
<feature type="non-terminal residue" evidence="6">
    <location>
        <position position="1"/>
    </location>
</feature>
<feature type="domain" description="Protein kinase" evidence="5">
    <location>
        <begin position="30"/>
        <end position="360"/>
    </location>
</feature>
<feature type="region of interest" description="Disordered" evidence="4">
    <location>
        <begin position="368"/>
        <end position="390"/>
    </location>
</feature>
<comment type="caution">
    <text evidence="6">The sequence shown here is derived from an EMBL/GenBank/DDBJ whole genome shotgun (WGS) entry which is preliminary data.</text>
</comment>
<evidence type="ECO:0000256" key="1">
    <source>
        <dbReference type="ARBA" id="ARBA00022741"/>
    </source>
</evidence>
<evidence type="ECO:0000259" key="5">
    <source>
        <dbReference type="PROSITE" id="PS50011"/>
    </source>
</evidence>
<dbReference type="PROSITE" id="PS50011">
    <property type="entry name" value="PROTEIN_KINASE_DOM"/>
    <property type="match status" value="1"/>
</dbReference>
<dbReference type="Pfam" id="PF00069">
    <property type="entry name" value="Pkinase"/>
    <property type="match status" value="1"/>
</dbReference>
<dbReference type="PROSITE" id="PS00108">
    <property type="entry name" value="PROTEIN_KINASE_ST"/>
    <property type="match status" value="1"/>
</dbReference>
<dbReference type="Proteomes" id="UP001189429">
    <property type="component" value="Unassembled WGS sequence"/>
</dbReference>
<name>A0ABN9QW71_9DINO</name>
<keyword evidence="1 3" id="KW-0547">Nucleotide-binding</keyword>
<gene>
    <name evidence="6" type="ORF">PCOR1329_LOCUS14634</name>
</gene>
<reference evidence="6" key="1">
    <citation type="submission" date="2023-10" db="EMBL/GenBank/DDBJ databases">
        <authorList>
            <person name="Chen Y."/>
            <person name="Shah S."/>
            <person name="Dougan E. K."/>
            <person name="Thang M."/>
            <person name="Chan C."/>
        </authorList>
    </citation>
    <scope>NUCLEOTIDE SEQUENCE [LARGE SCALE GENOMIC DNA]</scope>
</reference>
<dbReference type="PANTHER" id="PTHR24359">
    <property type="entry name" value="SERINE/THREONINE-PROTEIN KINASE SBK1"/>
    <property type="match status" value="1"/>
</dbReference>
<dbReference type="Gene3D" id="1.10.510.10">
    <property type="entry name" value="Transferase(Phosphotransferase) domain 1"/>
    <property type="match status" value="1"/>
</dbReference>
<dbReference type="Gene3D" id="3.30.200.20">
    <property type="entry name" value="Phosphorylase Kinase, domain 1"/>
    <property type="match status" value="1"/>
</dbReference>
<keyword evidence="7" id="KW-1185">Reference proteome</keyword>
<dbReference type="SMART" id="SM00220">
    <property type="entry name" value="S_TKc"/>
    <property type="match status" value="1"/>
</dbReference>
<dbReference type="EMBL" id="CAUYUJ010004386">
    <property type="protein sequence ID" value="CAK0809360.1"/>
    <property type="molecule type" value="Genomic_DNA"/>
</dbReference>
<dbReference type="InterPro" id="IPR011009">
    <property type="entry name" value="Kinase-like_dom_sf"/>
</dbReference>
<proteinExistence type="predicted"/>
<sequence length="857" mass="92788">GRGTRIIHRGGEGDTAAMETMAAVSPYVETRRLRTLGAGSFGSVVLAREPGDGACGRGVDVALKVSRAGGTSRQDILWEAACLRTVAHANVLRLIDVRASTPGGERDPDDLPILVFPPADLDLQTFLGRRPGGVLPPELARRMMRQLAAALAHVHAHNIIHRDVKPENCLIFLASEVHGEFLGPSLALADFGTARRWSGDPRLRLRNKTRAPKREEPMTALVCTCWYRPPELWAATMGELEMDQEYEETTPYGPSLDVWSFGAVVYQVLSGVTLVRRAGNGAEMARAVADVIGAAPAKGPSALTYTRNPRWQSWAPAAMSAVPSRPLPESGAEWDLVRTCLRWDPAARVTMSSGMLCAWFGGRVATPEAAPTSEPEPRADASTLSSTPTAQTPTEIARAWFEPDLSPPKKFASEVKCRCKGHCRVYSHRKSGECNCTELVVGAGYCATCVCVVAGCGRPRLKSDYCSHHKRVLDAAPLRVQLAVAAVPVTPLMMPCDVEDFVATSVILQDDVAMLILVAAIKEPLAVGALVEAWEQLPAQYSGSDLRSAILRALAVADGAPHAAQLTQLHRQGVQRFFGLITTASNLGVIQRAKKTDDVRPEQQAYRLGSMKTLYVVRAPSESLCDKLLEATREEERSLAAPPAAGASKPSALDAGASTPCVLDDLVDYGSRRAKAALRRIGTKSGALPFHAEDASGYCIDWLTRKMVAARLIRQNLHQSDDWSRVDKASLQSMSADSKENLESVPDAWTASEISSFFSGRADWGLFASAFPCLWGEVADELIKNGASDYDRAQAIQLIKSDTFLQVVRTFRETEGIAPHPMVAYELAQKQSEKLALACELALESPRASMPRKKLKA</sequence>
<accession>A0ABN9QW71</accession>
<dbReference type="SUPFAM" id="SSF56112">
    <property type="entry name" value="Protein kinase-like (PK-like)"/>
    <property type="match status" value="1"/>
</dbReference>
<dbReference type="PROSITE" id="PS00107">
    <property type="entry name" value="PROTEIN_KINASE_ATP"/>
    <property type="match status" value="1"/>
</dbReference>
<evidence type="ECO:0000313" key="6">
    <source>
        <dbReference type="EMBL" id="CAK0809360.1"/>
    </source>
</evidence>
<protein>
    <recommendedName>
        <fullName evidence="5">Protein kinase domain-containing protein</fullName>
    </recommendedName>
</protein>
<dbReference type="PANTHER" id="PTHR24359:SF1">
    <property type="entry name" value="INHIBITOR OF NUCLEAR FACTOR KAPPA-B KINASE EPSILON SUBUNIT HOMOLOG 1-RELATED"/>
    <property type="match status" value="1"/>
</dbReference>
<keyword evidence="2 3" id="KW-0067">ATP-binding</keyword>
<evidence type="ECO:0000256" key="4">
    <source>
        <dbReference type="SAM" id="MobiDB-lite"/>
    </source>
</evidence>
<dbReference type="InterPro" id="IPR017441">
    <property type="entry name" value="Protein_kinase_ATP_BS"/>
</dbReference>
<dbReference type="InterPro" id="IPR008271">
    <property type="entry name" value="Ser/Thr_kinase_AS"/>
</dbReference>
<organism evidence="6 7">
    <name type="scientific">Prorocentrum cordatum</name>
    <dbReference type="NCBI Taxonomy" id="2364126"/>
    <lineage>
        <taxon>Eukaryota</taxon>
        <taxon>Sar</taxon>
        <taxon>Alveolata</taxon>
        <taxon>Dinophyceae</taxon>
        <taxon>Prorocentrales</taxon>
        <taxon>Prorocentraceae</taxon>
        <taxon>Prorocentrum</taxon>
    </lineage>
</organism>
<evidence type="ECO:0000256" key="2">
    <source>
        <dbReference type="ARBA" id="ARBA00022840"/>
    </source>
</evidence>
<dbReference type="InterPro" id="IPR000719">
    <property type="entry name" value="Prot_kinase_dom"/>
</dbReference>
<feature type="binding site" evidence="3">
    <location>
        <position position="64"/>
    </location>
    <ligand>
        <name>ATP</name>
        <dbReference type="ChEBI" id="CHEBI:30616"/>
    </ligand>
</feature>